<dbReference type="Gene3D" id="1.25.10.90">
    <property type="match status" value="1"/>
</dbReference>
<protein>
    <recommendedName>
        <fullName evidence="3">DNA alkylation repair enzyme</fullName>
    </recommendedName>
</protein>
<proteinExistence type="predicted"/>
<organism evidence="1 2">
    <name type="scientific">Pseudarthrobacter polychromogenes</name>
    <dbReference type="NCBI Taxonomy" id="1676"/>
    <lineage>
        <taxon>Bacteria</taxon>
        <taxon>Bacillati</taxon>
        <taxon>Actinomycetota</taxon>
        <taxon>Actinomycetes</taxon>
        <taxon>Micrococcales</taxon>
        <taxon>Micrococcaceae</taxon>
        <taxon>Pseudarthrobacter</taxon>
    </lineage>
</organism>
<name>A0ABQ1XB00_9MICC</name>
<dbReference type="InterPro" id="IPR014825">
    <property type="entry name" value="DNA_alkylation"/>
</dbReference>
<dbReference type="Pfam" id="PF08713">
    <property type="entry name" value="DNA_alkylation"/>
    <property type="match status" value="1"/>
</dbReference>
<accession>A0ABQ1XB00</accession>
<sequence length="64" mass="7018">MLLARVVEANLADQEFFIRKAIGWALREYGKTDPGWVAAFVAGHAAAMSPLSRREAVRHLAPAI</sequence>
<dbReference type="PANTHER" id="PTHR34070:SF1">
    <property type="entry name" value="DNA ALKYLATION REPAIR PROTEIN"/>
    <property type="match status" value="1"/>
</dbReference>
<evidence type="ECO:0008006" key="3">
    <source>
        <dbReference type="Google" id="ProtNLM"/>
    </source>
</evidence>
<dbReference type="EMBL" id="BMKU01000001">
    <property type="protein sequence ID" value="GGG84021.1"/>
    <property type="molecule type" value="Genomic_DNA"/>
</dbReference>
<reference evidence="2" key="1">
    <citation type="journal article" date="2019" name="Int. J. Syst. Evol. Microbiol.">
        <title>The Global Catalogue of Microorganisms (GCM) 10K type strain sequencing project: providing services to taxonomists for standard genome sequencing and annotation.</title>
        <authorList>
            <consortium name="The Broad Institute Genomics Platform"/>
            <consortium name="The Broad Institute Genome Sequencing Center for Infectious Disease"/>
            <person name="Wu L."/>
            <person name="Ma J."/>
        </authorList>
    </citation>
    <scope>NUCLEOTIDE SEQUENCE [LARGE SCALE GENOMIC DNA]</scope>
    <source>
        <strain evidence="2">CGMCC 1.1927</strain>
    </source>
</reference>
<dbReference type="Proteomes" id="UP000596938">
    <property type="component" value="Unassembled WGS sequence"/>
</dbReference>
<dbReference type="SUPFAM" id="SSF48371">
    <property type="entry name" value="ARM repeat"/>
    <property type="match status" value="1"/>
</dbReference>
<gene>
    <name evidence="1" type="ORF">GCM10011577_01900</name>
</gene>
<dbReference type="InterPro" id="IPR016024">
    <property type="entry name" value="ARM-type_fold"/>
</dbReference>
<comment type="caution">
    <text evidence="1">The sequence shown here is derived from an EMBL/GenBank/DDBJ whole genome shotgun (WGS) entry which is preliminary data.</text>
</comment>
<keyword evidence="2" id="KW-1185">Reference proteome</keyword>
<dbReference type="PANTHER" id="PTHR34070">
    <property type="entry name" value="ARMADILLO-TYPE FOLD"/>
    <property type="match status" value="1"/>
</dbReference>
<evidence type="ECO:0000313" key="2">
    <source>
        <dbReference type="Proteomes" id="UP000596938"/>
    </source>
</evidence>
<evidence type="ECO:0000313" key="1">
    <source>
        <dbReference type="EMBL" id="GGG84021.1"/>
    </source>
</evidence>